<feature type="domain" description="Insertion element IS150 protein InsJ-like helix-turn-helix" evidence="2">
    <location>
        <begin position="117"/>
        <end position="149"/>
    </location>
</feature>
<organism evidence="4 5">
    <name type="scientific">Domibacillus enclensis</name>
    <dbReference type="NCBI Taxonomy" id="1017273"/>
    <lineage>
        <taxon>Bacteria</taxon>
        <taxon>Bacillati</taxon>
        <taxon>Bacillota</taxon>
        <taxon>Bacilli</taxon>
        <taxon>Bacillales</taxon>
        <taxon>Bacillaceae</taxon>
        <taxon>Domibacillus</taxon>
    </lineage>
</organism>
<dbReference type="Gene3D" id="1.10.10.60">
    <property type="entry name" value="Homeodomain-like"/>
    <property type="match status" value="1"/>
</dbReference>
<evidence type="ECO:0000313" key="5">
    <source>
        <dbReference type="Proteomes" id="UP000186385"/>
    </source>
</evidence>
<dbReference type="SUPFAM" id="SSF46689">
    <property type="entry name" value="Homeodomain-like"/>
    <property type="match status" value="1"/>
</dbReference>
<dbReference type="PANTHER" id="PTHR33498:SF1">
    <property type="entry name" value="TRANSPOSASE FOR INSERTION SEQUENCE ELEMENT IS1557"/>
    <property type="match status" value="1"/>
</dbReference>
<evidence type="ECO:0000313" key="3">
    <source>
        <dbReference type="EMBL" id="OXS75816.1"/>
    </source>
</evidence>
<reference evidence="3" key="3">
    <citation type="submission" date="2017-03" db="EMBL/GenBank/DDBJ databases">
        <authorList>
            <person name="Dastager S.G."/>
            <person name="Neurgaonkar P.S."/>
            <person name="Dharne M.S."/>
        </authorList>
    </citation>
    <scope>NUCLEOTIDE SEQUENCE</scope>
    <source>
        <strain evidence="3">DSM 25145</strain>
    </source>
</reference>
<dbReference type="Pfam" id="PF13518">
    <property type="entry name" value="HTH_28"/>
    <property type="match status" value="1"/>
</dbReference>
<evidence type="ECO:0000313" key="4">
    <source>
        <dbReference type="EMBL" id="SIR38243.1"/>
    </source>
</evidence>
<dbReference type="EMBL" id="FTLX01000007">
    <property type="protein sequence ID" value="SIR38243.1"/>
    <property type="molecule type" value="Genomic_DNA"/>
</dbReference>
<protein>
    <submittedName>
        <fullName evidence="4">Transposase</fullName>
    </submittedName>
</protein>
<reference evidence="4 5" key="1">
    <citation type="submission" date="2017-01" db="EMBL/GenBank/DDBJ databases">
        <authorList>
            <person name="Mah S.A."/>
            <person name="Swanson W.J."/>
            <person name="Moy G.W."/>
            <person name="Vacquier V.D."/>
        </authorList>
    </citation>
    <scope>NUCLEOTIDE SEQUENCE [LARGE SCALE GENOMIC DNA]</scope>
    <source>
        <strain evidence="4 5">NIO-1016</strain>
    </source>
</reference>
<reference evidence="6" key="2">
    <citation type="submission" date="2017-03" db="EMBL/GenBank/DDBJ databases">
        <title>Bacillus sp. V-88(T) DSM27956, whole genome shotgun sequencing project.</title>
        <authorList>
            <person name="Dastager S.G."/>
            <person name="Neurgaonkar P.S."/>
            <person name="Dharne M.S."/>
        </authorList>
    </citation>
    <scope>NUCLEOTIDE SEQUENCE [LARGE SCALE GENOMIC DNA]</scope>
    <source>
        <strain evidence="6">DSM 25145</strain>
    </source>
</reference>
<dbReference type="EMBL" id="MWSK01000007">
    <property type="protein sequence ID" value="OXS75816.1"/>
    <property type="molecule type" value="Genomic_DNA"/>
</dbReference>
<dbReference type="Proteomes" id="UP000215545">
    <property type="component" value="Unassembled WGS sequence"/>
</dbReference>
<dbReference type="AlphaFoldDB" id="A0A1N7AGY8"/>
<evidence type="ECO:0000313" key="6">
    <source>
        <dbReference type="Proteomes" id="UP000215545"/>
    </source>
</evidence>
<evidence type="ECO:0000259" key="1">
    <source>
        <dbReference type="Pfam" id="PF01610"/>
    </source>
</evidence>
<name>A0A1N7AGY8_9BACI</name>
<keyword evidence="6" id="KW-1185">Reference proteome</keyword>
<feature type="domain" description="Transposase IS204/IS1001/IS1096/IS1165 DDE" evidence="1">
    <location>
        <begin position="4"/>
        <end position="105"/>
    </location>
</feature>
<dbReference type="Proteomes" id="UP000186385">
    <property type="component" value="Unassembled WGS sequence"/>
</dbReference>
<dbReference type="STRING" id="1017273.SAMN05443094_107203"/>
<proteinExistence type="predicted"/>
<evidence type="ECO:0000259" key="2">
    <source>
        <dbReference type="Pfam" id="PF13518"/>
    </source>
</evidence>
<gene>
    <name evidence="3" type="ORF">B1B05_14910</name>
    <name evidence="4" type="ORF">SAMN05443094_107203</name>
</gene>
<dbReference type="InterPro" id="IPR002560">
    <property type="entry name" value="Transposase_DDE"/>
</dbReference>
<dbReference type="Pfam" id="PF01610">
    <property type="entry name" value="DDE_Tnp_ISL3"/>
    <property type="match status" value="2"/>
</dbReference>
<accession>A0A1N7AGY8</accession>
<sequence>MDLTSHQLLDILPTRNKEDVTAWLKQYPEIQVVSRDGSKTYAKAIKAACCDIKQVGDRWHILKQLFDAVKKTIYDYVPSRWIPPEKNPPSSNQEQNQEFFLRKTDLIRLQNEEKRWKRIQAVQEMASQNYSIAAIARLINISRNTVYQDLKTFQKPSHKREPFYDEYRSLIRALIQKEQKAKHIEAACRARGYKGSTSTLNTMIATERRCLKEKRAKPLYLRQKLLSMMWNFTIPSHKAYFKHIHPQLLATFPDILLLDELVFSFRQLFYSKNPSDLIEWIERYERSHFSFIHSFITGLRQDLPAVLNSVQEPWSNGVVEGHVNRLKTIKRMMYGRASFPLLRKRLLLGP</sequence>
<dbReference type="InterPro" id="IPR047951">
    <property type="entry name" value="Transpos_ISL3"/>
</dbReference>
<dbReference type="PANTHER" id="PTHR33498">
    <property type="entry name" value="TRANSPOSASE FOR INSERTION SEQUENCE ELEMENT IS1557"/>
    <property type="match status" value="1"/>
</dbReference>
<dbReference type="InterPro" id="IPR055247">
    <property type="entry name" value="InsJ-like_HTH"/>
</dbReference>
<feature type="domain" description="Transposase IS204/IS1001/IS1096/IS1165 DDE" evidence="1">
    <location>
        <begin position="265"/>
        <end position="345"/>
    </location>
</feature>
<dbReference type="InterPro" id="IPR009057">
    <property type="entry name" value="Homeodomain-like_sf"/>
</dbReference>